<dbReference type="GO" id="GO:0008094">
    <property type="term" value="F:ATP-dependent activity, acting on DNA"/>
    <property type="evidence" value="ECO:0007669"/>
    <property type="project" value="TreeGrafter"/>
</dbReference>
<evidence type="ECO:0000259" key="5">
    <source>
        <dbReference type="PROSITE" id="PS51194"/>
    </source>
</evidence>
<dbReference type="InterPro" id="IPR001650">
    <property type="entry name" value="Helicase_C-like"/>
</dbReference>
<dbReference type="GO" id="GO:0016787">
    <property type="term" value="F:hydrolase activity"/>
    <property type="evidence" value="ECO:0007669"/>
    <property type="project" value="UniProtKB-KW"/>
</dbReference>
<proteinExistence type="predicted"/>
<keyword evidence="1" id="KW-0547">Nucleotide-binding</keyword>
<dbReference type="GO" id="GO:0005737">
    <property type="term" value="C:cytoplasm"/>
    <property type="evidence" value="ECO:0007669"/>
    <property type="project" value="TreeGrafter"/>
</dbReference>
<dbReference type="GO" id="GO:0000724">
    <property type="term" value="P:double-strand break repair via homologous recombination"/>
    <property type="evidence" value="ECO:0007669"/>
    <property type="project" value="TreeGrafter"/>
</dbReference>
<dbReference type="PANTHER" id="PTHR45626:SF16">
    <property type="entry name" value="ATP-DEPENDENT HELICASE ULS1"/>
    <property type="match status" value="1"/>
</dbReference>
<evidence type="ECO:0000313" key="7">
    <source>
        <dbReference type="Proteomes" id="UP000012065"/>
    </source>
</evidence>
<keyword evidence="2 6" id="KW-0378">Hydrolase</keyword>
<evidence type="ECO:0000256" key="1">
    <source>
        <dbReference type="ARBA" id="ARBA00022741"/>
    </source>
</evidence>
<dbReference type="PROSITE" id="PS51194">
    <property type="entry name" value="HELICASE_CTER"/>
    <property type="match status" value="1"/>
</dbReference>
<dbReference type="GO" id="GO:0005524">
    <property type="term" value="F:ATP binding"/>
    <property type="evidence" value="ECO:0007669"/>
    <property type="project" value="UniProtKB-KW"/>
</dbReference>
<comment type="caution">
    <text evidence="6">The sequence shown here is derived from an EMBL/GenBank/DDBJ whole genome shotgun (WGS) entry which is preliminary data.</text>
</comment>
<dbReference type="Gene3D" id="3.40.50.300">
    <property type="entry name" value="P-loop containing nucleotide triphosphate hydrolases"/>
    <property type="match status" value="1"/>
</dbReference>
<feature type="region of interest" description="Disordered" evidence="4">
    <location>
        <begin position="35"/>
        <end position="69"/>
    </location>
</feature>
<dbReference type="SMART" id="SM00490">
    <property type="entry name" value="HELICc"/>
    <property type="match status" value="1"/>
</dbReference>
<dbReference type="SUPFAM" id="SSF52540">
    <property type="entry name" value="P-loop containing nucleoside triphosphate hydrolases"/>
    <property type="match status" value="1"/>
</dbReference>
<dbReference type="AlphaFoldDB" id="M5CBM5"/>
<dbReference type="GO" id="GO:0005634">
    <property type="term" value="C:nucleus"/>
    <property type="evidence" value="ECO:0007669"/>
    <property type="project" value="TreeGrafter"/>
</dbReference>
<dbReference type="Proteomes" id="UP000012065">
    <property type="component" value="Unassembled WGS sequence"/>
</dbReference>
<organism evidence="6 7">
    <name type="scientific">Thanatephorus cucumeris (strain AG1-IB / isolate 7/3/14)</name>
    <name type="common">Lettuce bottom rot fungus</name>
    <name type="synonym">Rhizoctonia solani</name>
    <dbReference type="NCBI Taxonomy" id="1108050"/>
    <lineage>
        <taxon>Eukaryota</taxon>
        <taxon>Fungi</taxon>
        <taxon>Dikarya</taxon>
        <taxon>Basidiomycota</taxon>
        <taxon>Agaricomycotina</taxon>
        <taxon>Agaricomycetes</taxon>
        <taxon>Cantharellales</taxon>
        <taxon>Ceratobasidiaceae</taxon>
        <taxon>Rhizoctonia</taxon>
        <taxon>Rhizoctonia solani AG-1</taxon>
    </lineage>
</organism>
<name>M5CBM5_THACB</name>
<dbReference type="Pfam" id="PF00271">
    <property type="entry name" value="Helicase_C"/>
    <property type="match status" value="1"/>
</dbReference>
<keyword evidence="3" id="KW-0067">ATP-binding</keyword>
<evidence type="ECO:0000313" key="6">
    <source>
        <dbReference type="EMBL" id="CCO36495.1"/>
    </source>
</evidence>
<dbReference type="InterPro" id="IPR050628">
    <property type="entry name" value="SNF2_RAD54_helicase_TF"/>
</dbReference>
<dbReference type="PANTHER" id="PTHR45626">
    <property type="entry name" value="TRANSCRIPTION TERMINATION FACTOR 2-RELATED"/>
    <property type="match status" value="1"/>
</dbReference>
<gene>
    <name evidence="6" type="primary">CHR16204</name>
    <name evidence="6" type="ORF">BN14_10631</name>
</gene>
<dbReference type="InterPro" id="IPR027417">
    <property type="entry name" value="P-loop_NTPase"/>
</dbReference>
<dbReference type="CDD" id="cd18793">
    <property type="entry name" value="SF2_C_SNF"/>
    <property type="match status" value="1"/>
</dbReference>
<feature type="domain" description="Helicase C-terminal" evidence="5">
    <location>
        <begin position="81"/>
        <end position="205"/>
    </location>
</feature>
<evidence type="ECO:0000256" key="3">
    <source>
        <dbReference type="ARBA" id="ARBA00022840"/>
    </source>
</evidence>
<dbReference type="EC" id="3.6.4.-" evidence="6"/>
<reference evidence="6 7" key="1">
    <citation type="journal article" date="2013" name="J. Biotechnol.">
        <title>Establishment and interpretation of the genome sequence of the phytopathogenic fungus Rhizoctonia solani AG1-IB isolate 7/3/14.</title>
        <authorList>
            <person name="Wibberg D.W."/>
            <person name="Jelonek L.J."/>
            <person name="Rupp O.R."/>
            <person name="Hennig M.H."/>
            <person name="Eikmeyer F.E."/>
            <person name="Goesmann A.G."/>
            <person name="Hartmann A.H."/>
            <person name="Borriss R.B."/>
            <person name="Grosch R.G."/>
            <person name="Puehler A.P."/>
            <person name="Schlueter A.S."/>
        </authorList>
    </citation>
    <scope>NUCLEOTIDE SEQUENCE [LARGE SCALE GENOMIC DNA]</scope>
    <source>
        <strain evidence="7">AG1-IB / isolate 7/3/14</strain>
    </source>
</reference>
<dbReference type="InterPro" id="IPR049730">
    <property type="entry name" value="SNF2/RAD54-like_C"/>
</dbReference>
<accession>M5CBM5</accession>
<evidence type="ECO:0000256" key="4">
    <source>
        <dbReference type="SAM" id="MobiDB-lite"/>
    </source>
</evidence>
<protein>
    <submittedName>
        <fullName evidence="6">Putative SWI/SNF-related matrix-associated actin-dependent regulator of chromatin subfamily A member 3-like 3 Short=SMARCA3-like protein 3</fullName>
        <ecNumber evidence="6">3.6.4.-</ecNumber>
    </submittedName>
</protein>
<evidence type="ECO:0000256" key="2">
    <source>
        <dbReference type="ARBA" id="ARBA00022801"/>
    </source>
</evidence>
<dbReference type="HOGENOM" id="CLU_1338352_0_0_1"/>
<sequence length="205" mass="23160">MSHVFSASIFEPTDKEKDEMKHQIEVELGRANAYKTTHADADEDDDFVPIRKGKGKSKNRIEDDDDEVNLKGMGEGKNFQSLTEGFKLLTRFAGHQEAPDDKIIAYSQWTSMIDIMQILLKRSGFESLRYDGQMKREEREATLSRFKKQGGPKIILISLKCGGVGLNLTEANRVVCLDLAWNAATENQAIDRAHRMGEKLLPETI</sequence>
<dbReference type="EMBL" id="CAOJ01016050">
    <property type="protein sequence ID" value="CCO36495.1"/>
    <property type="molecule type" value="Genomic_DNA"/>
</dbReference>